<dbReference type="HAMAP" id="MF_00921">
    <property type="entry name" value="PDRP"/>
    <property type="match status" value="1"/>
</dbReference>
<dbReference type="OrthoDB" id="416832at2759"/>
<dbReference type="EMBL" id="JAMYWD010000003">
    <property type="protein sequence ID" value="KAJ4977328.1"/>
    <property type="molecule type" value="Genomic_DNA"/>
</dbReference>
<evidence type="ECO:0000256" key="2">
    <source>
        <dbReference type="ARBA" id="ARBA00022679"/>
    </source>
</evidence>
<proteinExistence type="inferred from homology"/>
<evidence type="ECO:0000313" key="7">
    <source>
        <dbReference type="Proteomes" id="UP001141806"/>
    </source>
</evidence>
<feature type="compositionally biased region" description="Polar residues" evidence="5">
    <location>
        <begin position="1"/>
        <end position="13"/>
    </location>
</feature>
<evidence type="ECO:0000256" key="4">
    <source>
        <dbReference type="ARBA" id="ARBA00022777"/>
    </source>
</evidence>
<keyword evidence="4" id="KW-0418">Kinase</keyword>
<keyword evidence="2" id="KW-0808">Transferase</keyword>
<dbReference type="GO" id="GO:0004674">
    <property type="term" value="F:protein serine/threonine kinase activity"/>
    <property type="evidence" value="ECO:0007669"/>
    <property type="project" value="UniProtKB-KW"/>
</dbReference>
<evidence type="ECO:0000256" key="3">
    <source>
        <dbReference type="ARBA" id="ARBA00022741"/>
    </source>
</evidence>
<comment type="caution">
    <text evidence="6">The sequence shown here is derived from an EMBL/GenBank/DDBJ whole genome shotgun (WGS) entry which is preliminary data.</text>
</comment>
<keyword evidence="3" id="KW-0547">Nucleotide-binding</keyword>
<evidence type="ECO:0000256" key="5">
    <source>
        <dbReference type="SAM" id="MobiDB-lite"/>
    </source>
</evidence>
<keyword evidence="7" id="KW-1185">Reference proteome</keyword>
<dbReference type="InterPro" id="IPR026565">
    <property type="entry name" value="PPDK_reg"/>
</dbReference>
<gene>
    <name evidence="6" type="ORF">NE237_002434</name>
</gene>
<name>A0A9Q0KV21_9MAGN</name>
<dbReference type="InterPro" id="IPR005177">
    <property type="entry name" value="Kinase-pyrophosphorylase"/>
</dbReference>
<dbReference type="GO" id="GO:0005524">
    <property type="term" value="F:ATP binding"/>
    <property type="evidence" value="ECO:0007669"/>
    <property type="project" value="InterPro"/>
</dbReference>
<dbReference type="PANTHER" id="PTHR31756">
    <property type="entry name" value="PYRUVATE, PHOSPHATE DIKINASE REGULATORY PROTEIN 1, CHLOROPLASTIC"/>
    <property type="match status" value="1"/>
</dbReference>
<keyword evidence="1" id="KW-0723">Serine/threonine-protein kinase</keyword>
<sequence>MATSSFSLPTPTHASAPAISNPISKPKKHLVMSSNDQNMQVITEPDPEPPARKLTGSSQLNRWSRARAIRSGRRLDRPVPWKPATDTNTISLVETEEGRILQEELGREVEDDKEAKPIYMVSDGTGWTAEHSVNAALGQFDHCLVDRGCPVNTHLFSGIDDVEKLVVIIKQAAREGAMLFYTLADPSMAASAKQACKLWGVPSTDILGPIIESISHHIGVSPSGIPRGAQGRKLHLTEEYFRRIEAIEFTIRQDDGALPRNLHKADLVLVGVSRTGKTPLSIYLAQMGYNVANIPIVLGVEMPRPLFEIASDKVFALTINPVILQAIRKARAKSLGFNDNTSSNYAEMAHVREELEFAGKLFAQNPVWPVIEVTGKAIEETAAIILRLYHDRKQQCSMPRISKRY</sequence>
<dbReference type="Proteomes" id="UP001141806">
    <property type="component" value="Unassembled WGS sequence"/>
</dbReference>
<accession>A0A9Q0KV21</accession>
<dbReference type="NCBIfam" id="NF003742">
    <property type="entry name" value="PRK05339.1"/>
    <property type="match status" value="1"/>
</dbReference>
<dbReference type="Pfam" id="PF03618">
    <property type="entry name" value="Kinase-PPPase"/>
    <property type="match status" value="1"/>
</dbReference>
<dbReference type="AlphaFoldDB" id="A0A9Q0KV21"/>
<dbReference type="PANTHER" id="PTHR31756:SF3">
    <property type="entry name" value="PYRUVATE, PHOSPHATE DIKINASE REGULATORY PROTEIN 1, CHLOROPLASTIC"/>
    <property type="match status" value="1"/>
</dbReference>
<evidence type="ECO:0000313" key="6">
    <source>
        <dbReference type="EMBL" id="KAJ4977328.1"/>
    </source>
</evidence>
<evidence type="ECO:0000256" key="1">
    <source>
        <dbReference type="ARBA" id="ARBA00022527"/>
    </source>
</evidence>
<feature type="region of interest" description="Disordered" evidence="5">
    <location>
        <begin position="1"/>
        <end position="26"/>
    </location>
</feature>
<reference evidence="6" key="1">
    <citation type="journal article" date="2023" name="Plant J.">
        <title>The genome of the king protea, Protea cynaroides.</title>
        <authorList>
            <person name="Chang J."/>
            <person name="Duong T.A."/>
            <person name="Schoeman C."/>
            <person name="Ma X."/>
            <person name="Roodt D."/>
            <person name="Barker N."/>
            <person name="Li Z."/>
            <person name="Van de Peer Y."/>
            <person name="Mizrachi E."/>
        </authorList>
    </citation>
    <scope>NUCLEOTIDE SEQUENCE</scope>
    <source>
        <tissue evidence="6">Young leaves</tissue>
    </source>
</reference>
<organism evidence="6 7">
    <name type="scientific">Protea cynaroides</name>
    <dbReference type="NCBI Taxonomy" id="273540"/>
    <lineage>
        <taxon>Eukaryota</taxon>
        <taxon>Viridiplantae</taxon>
        <taxon>Streptophyta</taxon>
        <taxon>Embryophyta</taxon>
        <taxon>Tracheophyta</taxon>
        <taxon>Spermatophyta</taxon>
        <taxon>Magnoliopsida</taxon>
        <taxon>Proteales</taxon>
        <taxon>Proteaceae</taxon>
        <taxon>Protea</taxon>
    </lineage>
</organism>
<protein>
    <submittedName>
        <fullName evidence="6">Uncharacterized protein</fullName>
    </submittedName>
</protein>